<keyword evidence="3" id="KW-0238">DNA-binding</keyword>
<dbReference type="InterPro" id="IPR036388">
    <property type="entry name" value="WH-like_DNA-bd_sf"/>
</dbReference>
<dbReference type="InterPro" id="IPR000847">
    <property type="entry name" value="LysR_HTH_N"/>
</dbReference>
<sequence length="318" mass="36618">MARQYDLDLLRYLHVLVEEQSVSAAARRMNVSEPTMSRQLGKLRETFGDPILVQSGRRMVATSYAARIRERVQRLVHDADRLHEDRETIDFANLAPRFTIRANDLFVGAFAAELTNLLRADCPNCDLRFAPENDEHVGDALRGETIDLYIGATDEMRPEIRRQTLFAMSIRGLVRRGHPILSEGVTPESLVRYDHIGISRRGVRNGPIDTILEEQYGLRRRVVLVVPTYYAMIESIRETDMILPLPDIVIDRLPVKLIRLVPFDFPFALRPVEAFQAWHPRRDADPVHRWLRDAVFRVTRSKARSTARRKAWARSTGD</sequence>
<dbReference type="CDD" id="cd08460">
    <property type="entry name" value="PBP2_DntR_like_1"/>
    <property type="match status" value="1"/>
</dbReference>
<dbReference type="PANTHER" id="PTHR30118:SF15">
    <property type="entry name" value="TRANSCRIPTIONAL REGULATORY PROTEIN"/>
    <property type="match status" value="1"/>
</dbReference>
<evidence type="ECO:0000256" key="2">
    <source>
        <dbReference type="ARBA" id="ARBA00023015"/>
    </source>
</evidence>
<protein>
    <submittedName>
        <fullName evidence="6">LysR family transcriptional regulator</fullName>
    </submittedName>
</protein>
<dbReference type="Pfam" id="PF00126">
    <property type="entry name" value="HTH_1"/>
    <property type="match status" value="1"/>
</dbReference>
<gene>
    <name evidence="6" type="ORF">HLH21_00400</name>
</gene>
<organism evidence="6 7">
    <name type="scientific">Gluconacetobacter johannae</name>
    <dbReference type="NCBI Taxonomy" id="112140"/>
    <lineage>
        <taxon>Bacteria</taxon>
        <taxon>Pseudomonadati</taxon>
        <taxon>Pseudomonadota</taxon>
        <taxon>Alphaproteobacteria</taxon>
        <taxon>Acetobacterales</taxon>
        <taxon>Acetobacteraceae</taxon>
        <taxon>Gluconacetobacter</taxon>
    </lineage>
</organism>
<dbReference type="Proteomes" id="UP000561066">
    <property type="component" value="Unassembled WGS sequence"/>
</dbReference>
<proteinExistence type="inferred from homology"/>
<evidence type="ECO:0000313" key="7">
    <source>
        <dbReference type="Proteomes" id="UP000561066"/>
    </source>
</evidence>
<dbReference type="EMBL" id="JABEQH010000001">
    <property type="protein sequence ID" value="MBB2174381.1"/>
    <property type="molecule type" value="Genomic_DNA"/>
</dbReference>
<dbReference type="Pfam" id="PF03466">
    <property type="entry name" value="LysR_substrate"/>
    <property type="match status" value="1"/>
</dbReference>
<dbReference type="PANTHER" id="PTHR30118">
    <property type="entry name" value="HTH-TYPE TRANSCRIPTIONAL REGULATOR LEUO-RELATED"/>
    <property type="match status" value="1"/>
</dbReference>
<dbReference type="InterPro" id="IPR036390">
    <property type="entry name" value="WH_DNA-bd_sf"/>
</dbReference>
<dbReference type="SUPFAM" id="SSF46785">
    <property type="entry name" value="Winged helix' DNA-binding domain"/>
    <property type="match status" value="1"/>
</dbReference>
<dbReference type="GO" id="GO:0003700">
    <property type="term" value="F:DNA-binding transcription factor activity"/>
    <property type="evidence" value="ECO:0007669"/>
    <property type="project" value="InterPro"/>
</dbReference>
<keyword evidence="4" id="KW-0804">Transcription</keyword>
<comment type="caution">
    <text evidence="6">The sequence shown here is derived from an EMBL/GenBank/DDBJ whole genome shotgun (WGS) entry which is preliminary data.</text>
</comment>
<evidence type="ECO:0000256" key="1">
    <source>
        <dbReference type="ARBA" id="ARBA00009437"/>
    </source>
</evidence>
<accession>A0A7W4J4B5</accession>
<dbReference type="SUPFAM" id="SSF53850">
    <property type="entry name" value="Periplasmic binding protein-like II"/>
    <property type="match status" value="1"/>
</dbReference>
<dbReference type="AlphaFoldDB" id="A0A7W4J4B5"/>
<feature type="domain" description="HTH lysR-type" evidence="5">
    <location>
        <begin position="5"/>
        <end position="62"/>
    </location>
</feature>
<evidence type="ECO:0000256" key="4">
    <source>
        <dbReference type="ARBA" id="ARBA00023163"/>
    </source>
</evidence>
<dbReference type="PROSITE" id="PS50931">
    <property type="entry name" value="HTH_LYSR"/>
    <property type="match status" value="1"/>
</dbReference>
<dbReference type="Gene3D" id="3.40.190.10">
    <property type="entry name" value="Periplasmic binding protein-like II"/>
    <property type="match status" value="2"/>
</dbReference>
<evidence type="ECO:0000256" key="3">
    <source>
        <dbReference type="ARBA" id="ARBA00023125"/>
    </source>
</evidence>
<dbReference type="GO" id="GO:0003677">
    <property type="term" value="F:DNA binding"/>
    <property type="evidence" value="ECO:0007669"/>
    <property type="project" value="UniProtKB-KW"/>
</dbReference>
<dbReference type="Gene3D" id="1.10.10.10">
    <property type="entry name" value="Winged helix-like DNA-binding domain superfamily/Winged helix DNA-binding domain"/>
    <property type="match status" value="1"/>
</dbReference>
<keyword evidence="2" id="KW-0805">Transcription regulation</keyword>
<evidence type="ECO:0000313" key="6">
    <source>
        <dbReference type="EMBL" id="MBB2174381.1"/>
    </source>
</evidence>
<dbReference type="InterPro" id="IPR005119">
    <property type="entry name" value="LysR_subst-bd"/>
</dbReference>
<dbReference type="InterPro" id="IPR050389">
    <property type="entry name" value="LysR-type_TF"/>
</dbReference>
<dbReference type="RefSeq" id="WP_182940250.1">
    <property type="nucleotide sequence ID" value="NZ_JABEQH010000001.1"/>
</dbReference>
<keyword evidence="7" id="KW-1185">Reference proteome</keyword>
<reference evidence="6 7" key="1">
    <citation type="submission" date="2020-04" db="EMBL/GenBank/DDBJ databases">
        <title>Description of novel Gluconacetobacter.</title>
        <authorList>
            <person name="Sombolestani A."/>
        </authorList>
    </citation>
    <scope>NUCLEOTIDE SEQUENCE [LARGE SCALE GENOMIC DNA]</scope>
    <source>
        <strain evidence="6 7">LMG 21312</strain>
    </source>
</reference>
<comment type="similarity">
    <text evidence="1">Belongs to the LysR transcriptional regulatory family.</text>
</comment>
<evidence type="ECO:0000259" key="5">
    <source>
        <dbReference type="PROSITE" id="PS50931"/>
    </source>
</evidence>
<name>A0A7W4J4B5_9PROT</name>